<dbReference type="InterPro" id="IPR003594">
    <property type="entry name" value="HATPase_dom"/>
</dbReference>
<dbReference type="PANTHER" id="PTHR45453:SF1">
    <property type="entry name" value="PHOSPHATE REGULON SENSOR PROTEIN PHOR"/>
    <property type="match status" value="1"/>
</dbReference>
<dbReference type="InterPro" id="IPR013767">
    <property type="entry name" value="PAS_fold"/>
</dbReference>
<keyword evidence="5" id="KW-0597">Phosphoprotein</keyword>
<dbReference type="Pfam" id="PF00989">
    <property type="entry name" value="PAS"/>
    <property type="match status" value="1"/>
</dbReference>
<dbReference type="NCBIfam" id="TIGR00229">
    <property type="entry name" value="sensory_box"/>
    <property type="match status" value="1"/>
</dbReference>
<dbReference type="Gene3D" id="6.10.340.10">
    <property type="match status" value="1"/>
</dbReference>
<dbReference type="InterPro" id="IPR003661">
    <property type="entry name" value="HisK_dim/P_dom"/>
</dbReference>
<dbReference type="GO" id="GO:0016036">
    <property type="term" value="P:cellular response to phosphate starvation"/>
    <property type="evidence" value="ECO:0007669"/>
    <property type="project" value="TreeGrafter"/>
</dbReference>
<evidence type="ECO:0000256" key="12">
    <source>
        <dbReference type="SAM" id="Phobius"/>
    </source>
</evidence>
<dbReference type="PRINTS" id="PR00344">
    <property type="entry name" value="BCTRLSENSOR"/>
</dbReference>
<dbReference type="Gene3D" id="3.30.450.20">
    <property type="entry name" value="PAS domain"/>
    <property type="match status" value="1"/>
</dbReference>
<dbReference type="CDD" id="cd16922">
    <property type="entry name" value="HATPase_EvgS-ArcB-TorS-like"/>
    <property type="match status" value="1"/>
</dbReference>
<dbReference type="SUPFAM" id="SSF158472">
    <property type="entry name" value="HAMP domain-like"/>
    <property type="match status" value="1"/>
</dbReference>
<dbReference type="CDD" id="cd06225">
    <property type="entry name" value="HAMP"/>
    <property type="match status" value="1"/>
</dbReference>
<dbReference type="GO" id="GO:0006355">
    <property type="term" value="P:regulation of DNA-templated transcription"/>
    <property type="evidence" value="ECO:0007669"/>
    <property type="project" value="InterPro"/>
</dbReference>
<dbReference type="AlphaFoldDB" id="A0A172ZF46"/>
<reference evidence="17" key="1">
    <citation type="submission" date="2015-10" db="EMBL/GenBank/DDBJ databases">
        <title>Genome of Paenibacillus bovis sp. nov.</title>
        <authorList>
            <person name="Wu Z."/>
            <person name="Gao C."/>
            <person name="Liu Z."/>
            <person name="Zheng H."/>
        </authorList>
    </citation>
    <scope>NUCLEOTIDE SEQUENCE [LARGE SCALE GENOMIC DNA]</scope>
    <source>
        <strain evidence="17">BD3526</strain>
    </source>
</reference>
<keyword evidence="4" id="KW-1003">Cell membrane</keyword>
<keyword evidence="8 16" id="KW-0418">Kinase</keyword>
<feature type="domain" description="PAS" evidence="14">
    <location>
        <begin position="253"/>
        <end position="299"/>
    </location>
</feature>
<dbReference type="EC" id="2.7.13.3" evidence="3"/>
<dbReference type="SUPFAM" id="SSF55785">
    <property type="entry name" value="PYP-like sensor domain (PAS domain)"/>
    <property type="match status" value="1"/>
</dbReference>
<dbReference type="SUPFAM" id="SSF47384">
    <property type="entry name" value="Homodimeric domain of signal transducing histidine kinase"/>
    <property type="match status" value="1"/>
</dbReference>
<evidence type="ECO:0000256" key="8">
    <source>
        <dbReference type="ARBA" id="ARBA00022777"/>
    </source>
</evidence>
<evidence type="ECO:0000256" key="9">
    <source>
        <dbReference type="ARBA" id="ARBA00022840"/>
    </source>
</evidence>
<dbReference type="OrthoDB" id="9813151at2"/>
<dbReference type="GO" id="GO:0005524">
    <property type="term" value="F:ATP binding"/>
    <property type="evidence" value="ECO:0007669"/>
    <property type="project" value="UniProtKB-KW"/>
</dbReference>
<dbReference type="InterPro" id="IPR031967">
    <property type="entry name" value="PhoR_single_Cache-like_dom"/>
</dbReference>
<dbReference type="Pfam" id="PF00512">
    <property type="entry name" value="HisKA"/>
    <property type="match status" value="1"/>
</dbReference>
<dbReference type="SMART" id="SM00304">
    <property type="entry name" value="HAMP"/>
    <property type="match status" value="1"/>
</dbReference>
<sequence>MKPFRIRLTLIIMLLLGVLGLAAAFTMGKIYKDSHVQTLEDNMLREIRLLETTFAFQKEGTTGSPTEAVLDYYTSQSVQIGKLTDSRVTFIEQDGTVIGDSQSDPRSMNNHKDREEIIAAQANGLGSAIRYSNTLQENMLYVAAPVHKQGQFDGYIRLSMSLQAVENGVRSAWTVMGISLAVLFLVAALVSYRVASSLTRPLEHITRVANRISRLDYGARVKLERQDEIGELGKAIDNMADSLEMQLKVIRDNEDLLQSVLANMTGGMVMVEFNGNVALVNRFAEEMLGISSKRIIGKSYQEFKQHYELSKLLGEGLRRKERIHDEQTLYNPEPRLIEIDGVPMFEDDDTYRGMLFLIQDVSNIRRLERMRSEFVANVSHELKTPIAAVKGFAETLLSGGVQDEQTARSFLQIIYDESERLNRLIGDILELSKIESKRSPLNFSPIHLHPFFDTIREMLNSSAAKKNITMNLNVPEELFMEADEDRLRQIFVNLISNAINYTQDGGKVTLDVKETMSPEGEERIQFDVSDTGMGIPRKDLPRIFERFYRVDKARSRSSGGTGLGLSIVKHLVELHHGIVTVESEVNIGTTFTVNLPLLQEDEGDF</sequence>
<keyword evidence="9" id="KW-0067">ATP-binding</keyword>
<protein>
    <recommendedName>
        <fullName evidence="3">histidine kinase</fullName>
        <ecNumber evidence="3">2.7.13.3</ecNumber>
    </recommendedName>
</protein>
<keyword evidence="11 12" id="KW-0472">Membrane</keyword>
<dbReference type="Pfam" id="PF02518">
    <property type="entry name" value="HATPase_c"/>
    <property type="match status" value="1"/>
</dbReference>
<evidence type="ECO:0000313" key="16">
    <source>
        <dbReference type="EMBL" id="ANF96284.1"/>
    </source>
</evidence>
<evidence type="ECO:0000256" key="6">
    <source>
        <dbReference type="ARBA" id="ARBA00022679"/>
    </source>
</evidence>
<dbReference type="Gene3D" id="3.30.565.10">
    <property type="entry name" value="Histidine kinase-like ATPase, C-terminal domain"/>
    <property type="match status" value="1"/>
</dbReference>
<dbReference type="STRING" id="1616788.AR543_09895"/>
<dbReference type="InterPro" id="IPR036097">
    <property type="entry name" value="HisK_dim/P_sf"/>
</dbReference>
<dbReference type="EMBL" id="CP013023">
    <property type="protein sequence ID" value="ANF96284.1"/>
    <property type="molecule type" value="Genomic_DNA"/>
</dbReference>
<dbReference type="GO" id="GO:0005886">
    <property type="term" value="C:plasma membrane"/>
    <property type="evidence" value="ECO:0007669"/>
    <property type="project" value="UniProtKB-SubCell"/>
</dbReference>
<dbReference type="SMART" id="SM00091">
    <property type="entry name" value="PAS"/>
    <property type="match status" value="1"/>
</dbReference>
<proteinExistence type="predicted"/>
<evidence type="ECO:0000259" key="13">
    <source>
        <dbReference type="PROSITE" id="PS50109"/>
    </source>
</evidence>
<dbReference type="InterPro" id="IPR050351">
    <property type="entry name" value="BphY/WalK/GraS-like"/>
</dbReference>
<dbReference type="CDD" id="cd00082">
    <property type="entry name" value="HisKA"/>
    <property type="match status" value="1"/>
</dbReference>
<dbReference type="Proteomes" id="UP000078148">
    <property type="component" value="Chromosome"/>
</dbReference>
<evidence type="ECO:0000256" key="3">
    <source>
        <dbReference type="ARBA" id="ARBA00012438"/>
    </source>
</evidence>
<evidence type="ECO:0000256" key="11">
    <source>
        <dbReference type="ARBA" id="ARBA00023136"/>
    </source>
</evidence>
<dbReference type="InterPro" id="IPR003660">
    <property type="entry name" value="HAMP_dom"/>
</dbReference>
<dbReference type="PROSITE" id="PS50112">
    <property type="entry name" value="PAS"/>
    <property type="match status" value="1"/>
</dbReference>
<dbReference type="RefSeq" id="WP_060534004.1">
    <property type="nucleotide sequence ID" value="NZ_CP013023.1"/>
</dbReference>
<dbReference type="CDD" id="cd00130">
    <property type="entry name" value="PAS"/>
    <property type="match status" value="1"/>
</dbReference>
<dbReference type="FunFam" id="1.10.287.130:FF:000008">
    <property type="entry name" value="Two-component sensor histidine kinase"/>
    <property type="match status" value="1"/>
</dbReference>
<evidence type="ECO:0000256" key="2">
    <source>
        <dbReference type="ARBA" id="ARBA00004651"/>
    </source>
</evidence>
<dbReference type="NCBIfam" id="NF046044">
    <property type="entry name" value="PnpS"/>
    <property type="match status" value="1"/>
</dbReference>
<evidence type="ECO:0000256" key="4">
    <source>
        <dbReference type="ARBA" id="ARBA00022475"/>
    </source>
</evidence>
<feature type="domain" description="HAMP" evidence="15">
    <location>
        <begin position="196"/>
        <end position="248"/>
    </location>
</feature>
<dbReference type="KEGG" id="pbv:AR543_09895"/>
<dbReference type="SUPFAM" id="SSF55874">
    <property type="entry name" value="ATPase domain of HSP90 chaperone/DNA topoisomerase II/histidine kinase"/>
    <property type="match status" value="1"/>
</dbReference>
<keyword evidence="6" id="KW-0808">Transferase</keyword>
<dbReference type="Pfam" id="PF16736">
    <property type="entry name" value="sCache_like"/>
    <property type="match status" value="1"/>
</dbReference>
<dbReference type="PROSITE" id="PS50885">
    <property type="entry name" value="HAMP"/>
    <property type="match status" value="1"/>
</dbReference>
<gene>
    <name evidence="16" type="ORF">AR543_09895</name>
</gene>
<dbReference type="Pfam" id="PF00672">
    <property type="entry name" value="HAMP"/>
    <property type="match status" value="1"/>
</dbReference>
<name>A0A172ZF46_9BACL</name>
<comment type="catalytic activity">
    <reaction evidence="1">
        <text>ATP + protein L-histidine = ADP + protein N-phospho-L-histidine.</text>
        <dbReference type="EC" id="2.7.13.3"/>
    </reaction>
</comment>
<dbReference type="SMART" id="SM00388">
    <property type="entry name" value="HisKA"/>
    <property type="match status" value="1"/>
</dbReference>
<reference evidence="16 17" key="2">
    <citation type="journal article" date="2016" name="Int. J. Syst. Evol. Microbiol.">
        <title>Paenibacillus bovis sp. nov., isolated from raw yak (Bos grunniens) milk.</title>
        <authorList>
            <person name="Gao C."/>
            <person name="Han J."/>
            <person name="Liu Z."/>
            <person name="Xu X."/>
            <person name="Hang F."/>
            <person name="Wu Z."/>
        </authorList>
    </citation>
    <scope>NUCLEOTIDE SEQUENCE [LARGE SCALE GENOMIC DNA]</scope>
    <source>
        <strain evidence="16 17">BD3526</strain>
    </source>
</reference>
<feature type="domain" description="Histidine kinase" evidence="13">
    <location>
        <begin position="377"/>
        <end position="599"/>
    </location>
</feature>
<evidence type="ECO:0000256" key="10">
    <source>
        <dbReference type="ARBA" id="ARBA00023012"/>
    </source>
</evidence>
<feature type="transmembrane region" description="Helical" evidence="12">
    <location>
        <begin position="172"/>
        <end position="192"/>
    </location>
</feature>
<comment type="subcellular location">
    <subcellularLocation>
        <location evidence="2">Cell membrane</location>
        <topology evidence="2">Multi-pass membrane protein</topology>
    </subcellularLocation>
</comment>
<dbReference type="GO" id="GO:0004721">
    <property type="term" value="F:phosphoprotein phosphatase activity"/>
    <property type="evidence" value="ECO:0007669"/>
    <property type="project" value="TreeGrafter"/>
</dbReference>
<dbReference type="Gene3D" id="1.10.287.130">
    <property type="match status" value="1"/>
</dbReference>
<keyword evidence="12" id="KW-1133">Transmembrane helix</keyword>
<evidence type="ECO:0000256" key="7">
    <source>
        <dbReference type="ARBA" id="ARBA00022741"/>
    </source>
</evidence>
<evidence type="ECO:0000256" key="1">
    <source>
        <dbReference type="ARBA" id="ARBA00000085"/>
    </source>
</evidence>
<evidence type="ECO:0000256" key="5">
    <source>
        <dbReference type="ARBA" id="ARBA00022553"/>
    </source>
</evidence>
<dbReference type="InterPro" id="IPR004358">
    <property type="entry name" value="Sig_transdc_His_kin-like_C"/>
</dbReference>
<dbReference type="PROSITE" id="PS50109">
    <property type="entry name" value="HIS_KIN"/>
    <property type="match status" value="1"/>
</dbReference>
<keyword evidence="12" id="KW-0812">Transmembrane</keyword>
<dbReference type="GO" id="GO:0000155">
    <property type="term" value="F:phosphorelay sensor kinase activity"/>
    <property type="evidence" value="ECO:0007669"/>
    <property type="project" value="InterPro"/>
</dbReference>
<keyword evidence="10" id="KW-0902">Two-component regulatory system</keyword>
<keyword evidence="7" id="KW-0547">Nucleotide-binding</keyword>
<dbReference type="InterPro" id="IPR000014">
    <property type="entry name" value="PAS"/>
</dbReference>
<evidence type="ECO:0000259" key="15">
    <source>
        <dbReference type="PROSITE" id="PS50885"/>
    </source>
</evidence>
<accession>A0A172ZF46</accession>
<dbReference type="PANTHER" id="PTHR45453">
    <property type="entry name" value="PHOSPHATE REGULON SENSOR PROTEIN PHOR"/>
    <property type="match status" value="1"/>
</dbReference>
<evidence type="ECO:0000313" key="17">
    <source>
        <dbReference type="Proteomes" id="UP000078148"/>
    </source>
</evidence>
<dbReference type="InterPro" id="IPR035965">
    <property type="entry name" value="PAS-like_dom_sf"/>
</dbReference>
<evidence type="ECO:0000259" key="14">
    <source>
        <dbReference type="PROSITE" id="PS50112"/>
    </source>
</evidence>
<organism evidence="16 17">
    <name type="scientific">Paenibacillus bovis</name>
    <dbReference type="NCBI Taxonomy" id="1616788"/>
    <lineage>
        <taxon>Bacteria</taxon>
        <taxon>Bacillati</taxon>
        <taxon>Bacillota</taxon>
        <taxon>Bacilli</taxon>
        <taxon>Bacillales</taxon>
        <taxon>Paenibacillaceae</taxon>
        <taxon>Paenibacillus</taxon>
    </lineage>
</organism>
<dbReference type="InterPro" id="IPR005467">
    <property type="entry name" value="His_kinase_dom"/>
</dbReference>
<dbReference type="FunFam" id="3.30.565.10:FF:000006">
    <property type="entry name" value="Sensor histidine kinase WalK"/>
    <property type="match status" value="1"/>
</dbReference>
<keyword evidence="17" id="KW-1185">Reference proteome</keyword>
<dbReference type="SMART" id="SM00387">
    <property type="entry name" value="HATPase_c"/>
    <property type="match status" value="1"/>
</dbReference>
<dbReference type="InterPro" id="IPR036890">
    <property type="entry name" value="HATPase_C_sf"/>
</dbReference>